<proteinExistence type="inferred from homology"/>
<feature type="domain" description="RNA polymerase sigma factor 70 region 4 type 2" evidence="6">
    <location>
        <begin position="122"/>
        <end position="174"/>
    </location>
</feature>
<dbReference type="InterPro" id="IPR013249">
    <property type="entry name" value="RNA_pol_sigma70_r4_t2"/>
</dbReference>
<evidence type="ECO:0000259" key="5">
    <source>
        <dbReference type="Pfam" id="PF04542"/>
    </source>
</evidence>
<evidence type="ECO:0000256" key="4">
    <source>
        <dbReference type="ARBA" id="ARBA00023163"/>
    </source>
</evidence>
<dbReference type="PANTHER" id="PTHR43133:SF60">
    <property type="entry name" value="RNA POLYMERASE SIGMA FACTOR SIGV"/>
    <property type="match status" value="1"/>
</dbReference>
<dbReference type="Gene3D" id="1.10.10.10">
    <property type="entry name" value="Winged helix-like DNA-binding domain superfamily/Winged helix DNA-binding domain"/>
    <property type="match status" value="1"/>
</dbReference>
<evidence type="ECO:0000313" key="8">
    <source>
        <dbReference type="Proteomes" id="UP001596109"/>
    </source>
</evidence>
<dbReference type="SUPFAM" id="SSF88659">
    <property type="entry name" value="Sigma3 and sigma4 domains of RNA polymerase sigma factors"/>
    <property type="match status" value="1"/>
</dbReference>
<gene>
    <name evidence="7" type="ORF">ACFPRA_00965</name>
</gene>
<keyword evidence="4" id="KW-0804">Transcription</keyword>
<accession>A0ABW0TE80</accession>
<dbReference type="Gene3D" id="1.10.1740.10">
    <property type="match status" value="1"/>
</dbReference>
<evidence type="ECO:0000256" key="3">
    <source>
        <dbReference type="ARBA" id="ARBA00023082"/>
    </source>
</evidence>
<dbReference type="InterPro" id="IPR039425">
    <property type="entry name" value="RNA_pol_sigma-70-like"/>
</dbReference>
<dbReference type="RefSeq" id="WP_381429525.1">
    <property type="nucleotide sequence ID" value="NZ_JBHSNO010000001.1"/>
</dbReference>
<dbReference type="NCBIfam" id="TIGR02937">
    <property type="entry name" value="sigma70-ECF"/>
    <property type="match status" value="1"/>
</dbReference>
<dbReference type="InterPro" id="IPR014284">
    <property type="entry name" value="RNA_pol_sigma-70_dom"/>
</dbReference>
<evidence type="ECO:0000256" key="1">
    <source>
        <dbReference type="ARBA" id="ARBA00010641"/>
    </source>
</evidence>
<sequence>MENEQRWIKKIKRNGNEVAANALVSKYYKEMYAFIYKQTIDAELSLDLTQEIFISVLKSIQNYDRKKAAFRTWLYKLASNRLVDYYRSKSYKDTQLVQSIDDYEFEDEYDMTVSLEFKEDFESVIALVNELDANSQQIVRLKLYGDYTFQEIASIETIPLSTVKTKYYAALKRIRKGMEKVHDE</sequence>
<dbReference type="Proteomes" id="UP001596109">
    <property type="component" value="Unassembled WGS sequence"/>
</dbReference>
<protein>
    <submittedName>
        <fullName evidence="7">RNA polymerase sigma factor</fullName>
    </submittedName>
</protein>
<name>A0ABW0TE80_9BACL</name>
<evidence type="ECO:0000256" key="2">
    <source>
        <dbReference type="ARBA" id="ARBA00023015"/>
    </source>
</evidence>
<dbReference type="InterPro" id="IPR036388">
    <property type="entry name" value="WH-like_DNA-bd_sf"/>
</dbReference>
<dbReference type="Pfam" id="PF04542">
    <property type="entry name" value="Sigma70_r2"/>
    <property type="match status" value="1"/>
</dbReference>
<keyword evidence="2" id="KW-0805">Transcription regulation</keyword>
<evidence type="ECO:0000313" key="7">
    <source>
        <dbReference type="EMBL" id="MFC5587478.1"/>
    </source>
</evidence>
<keyword evidence="3" id="KW-0731">Sigma factor</keyword>
<dbReference type="EMBL" id="JBHSNO010000001">
    <property type="protein sequence ID" value="MFC5587478.1"/>
    <property type="molecule type" value="Genomic_DNA"/>
</dbReference>
<dbReference type="InterPro" id="IPR013324">
    <property type="entry name" value="RNA_pol_sigma_r3/r4-like"/>
</dbReference>
<reference evidence="8" key="1">
    <citation type="journal article" date="2019" name="Int. J. Syst. Evol. Microbiol.">
        <title>The Global Catalogue of Microorganisms (GCM) 10K type strain sequencing project: providing services to taxonomists for standard genome sequencing and annotation.</title>
        <authorList>
            <consortium name="The Broad Institute Genomics Platform"/>
            <consortium name="The Broad Institute Genome Sequencing Center for Infectious Disease"/>
            <person name="Wu L."/>
            <person name="Ma J."/>
        </authorList>
    </citation>
    <scope>NUCLEOTIDE SEQUENCE [LARGE SCALE GENOMIC DNA]</scope>
    <source>
        <strain evidence="8">CGMCC 4.1434</strain>
    </source>
</reference>
<organism evidence="7 8">
    <name type="scientific">Sporosarcina soli</name>
    <dbReference type="NCBI Taxonomy" id="334736"/>
    <lineage>
        <taxon>Bacteria</taxon>
        <taxon>Bacillati</taxon>
        <taxon>Bacillota</taxon>
        <taxon>Bacilli</taxon>
        <taxon>Bacillales</taxon>
        <taxon>Caryophanaceae</taxon>
        <taxon>Sporosarcina</taxon>
    </lineage>
</organism>
<comment type="similarity">
    <text evidence="1">Belongs to the sigma-70 factor family. ECF subfamily.</text>
</comment>
<dbReference type="InterPro" id="IPR013325">
    <property type="entry name" value="RNA_pol_sigma_r2"/>
</dbReference>
<keyword evidence="8" id="KW-1185">Reference proteome</keyword>
<dbReference type="SUPFAM" id="SSF88946">
    <property type="entry name" value="Sigma2 domain of RNA polymerase sigma factors"/>
    <property type="match status" value="1"/>
</dbReference>
<dbReference type="PANTHER" id="PTHR43133">
    <property type="entry name" value="RNA POLYMERASE ECF-TYPE SIGMA FACTO"/>
    <property type="match status" value="1"/>
</dbReference>
<evidence type="ECO:0000259" key="6">
    <source>
        <dbReference type="Pfam" id="PF08281"/>
    </source>
</evidence>
<dbReference type="Pfam" id="PF08281">
    <property type="entry name" value="Sigma70_r4_2"/>
    <property type="match status" value="1"/>
</dbReference>
<feature type="domain" description="RNA polymerase sigma-70 region 2" evidence="5">
    <location>
        <begin position="23"/>
        <end position="90"/>
    </location>
</feature>
<dbReference type="InterPro" id="IPR007627">
    <property type="entry name" value="RNA_pol_sigma70_r2"/>
</dbReference>
<comment type="caution">
    <text evidence="7">The sequence shown here is derived from an EMBL/GenBank/DDBJ whole genome shotgun (WGS) entry which is preliminary data.</text>
</comment>